<sequence length="647" mass="76558">MYFNQVFNYIQTNNQNETNNFLRNLKNSENETFNKLLVSIIRENLLPFTHSIELKPNQKNSFKFSKNNDSSIQEISFDIEKVFGFSFFTFKKPIYYRNLSNEKVIDSPLELIELLKENKSFKDIDEFKSEIVNSITNMALISTLCSEDLIEIKEKSIENNWKFLSEYVDYKFKENNDFDKFLFYDQIHLNGHHIHPSFKLRLGLNHEQVIQYSYELKKEIPMRFIGLNKSISKFDMIDENDNPTNYFLNWFFPTMKPLIINYFKDKNLNIDDYLIYPMFPYQITDTFPREFKKEIENKEIIIIPEEISIKSYQTSSLRNLIPLVENNKNPPHIKFSVPIQTTNFVRFMPNDFIPVGTSVSKILERIKQLEIETFRDKIVFLNEIGGIYHSNDSELKYQNFAIIWKENTNLFLTSINDHPISSCSLFNESPINSNQTILGEIIRNYHNHNEINNSLITLESSIINWFKIYCKLLIEPSLILLTKYGVSLESHLQNSVYVYVNGEPKLLILKDWSGIVIKTDRIMKQKHLIGEKLIDSIPKLIQLPDLDFYKMFSHSILHNHICQIIIGICKEFENYQINENQLWYQCYQIMKNTFNSINSSFKNDIEIDESELFKNELKCKALTGMRLLTKNQILLPFNVKNPLNQFV</sequence>
<dbReference type="GO" id="GO:0016881">
    <property type="term" value="F:acid-amino acid ligase activity"/>
    <property type="evidence" value="ECO:0007669"/>
    <property type="project" value="UniProtKB-ARBA"/>
</dbReference>
<dbReference type="Pfam" id="PF06276">
    <property type="entry name" value="FhuF"/>
    <property type="match status" value="1"/>
</dbReference>
<accession>A0AAN7U2D9</accession>
<dbReference type="PANTHER" id="PTHR34384:SF6">
    <property type="entry name" value="STAPHYLOFERRIN B SYNTHASE"/>
    <property type="match status" value="1"/>
</dbReference>
<evidence type="ECO:0000256" key="1">
    <source>
        <dbReference type="ARBA" id="ARBA00004924"/>
    </source>
</evidence>
<evidence type="ECO:0000259" key="3">
    <source>
        <dbReference type="Pfam" id="PF06276"/>
    </source>
</evidence>
<evidence type="ECO:0000259" key="2">
    <source>
        <dbReference type="Pfam" id="PF04183"/>
    </source>
</evidence>
<dbReference type="InterPro" id="IPR022770">
    <property type="entry name" value="IucA/IucC-like_C"/>
</dbReference>
<evidence type="ECO:0000313" key="4">
    <source>
        <dbReference type="EMBL" id="KAK5580120.1"/>
    </source>
</evidence>
<dbReference type="PANTHER" id="PTHR34384">
    <property type="entry name" value="L-2,3-DIAMINOPROPANOATE--CITRATE LIGASE"/>
    <property type="match status" value="1"/>
</dbReference>
<dbReference type="AlphaFoldDB" id="A0AAN7U2D9"/>
<comment type="caution">
    <text evidence="4">The sequence shown here is derived from an EMBL/GenBank/DDBJ whole genome shotgun (WGS) entry which is preliminary data.</text>
</comment>
<dbReference type="Pfam" id="PF04183">
    <property type="entry name" value="IucA_IucC"/>
    <property type="match status" value="1"/>
</dbReference>
<dbReference type="InterPro" id="IPR007310">
    <property type="entry name" value="Aerobactin_biosyn_IucA/IucC_N"/>
</dbReference>
<reference evidence="4 5" key="1">
    <citation type="submission" date="2023-11" db="EMBL/GenBank/DDBJ databases">
        <title>Dfirmibasis_genome.</title>
        <authorList>
            <person name="Edelbroek B."/>
            <person name="Kjellin J."/>
            <person name="Jerlstrom-Hultqvist J."/>
            <person name="Soderbom F."/>
        </authorList>
    </citation>
    <scope>NUCLEOTIDE SEQUENCE [LARGE SCALE GENOMIC DNA]</scope>
    <source>
        <strain evidence="4 5">TNS-C-14</strain>
    </source>
</reference>
<dbReference type="GO" id="GO:0019290">
    <property type="term" value="P:siderophore biosynthetic process"/>
    <property type="evidence" value="ECO:0007669"/>
    <property type="project" value="InterPro"/>
</dbReference>
<name>A0AAN7U2D9_9MYCE</name>
<organism evidence="4 5">
    <name type="scientific">Dictyostelium firmibasis</name>
    <dbReference type="NCBI Taxonomy" id="79012"/>
    <lineage>
        <taxon>Eukaryota</taxon>
        <taxon>Amoebozoa</taxon>
        <taxon>Evosea</taxon>
        <taxon>Eumycetozoa</taxon>
        <taxon>Dictyostelia</taxon>
        <taxon>Dictyosteliales</taxon>
        <taxon>Dictyosteliaceae</taxon>
        <taxon>Dictyostelium</taxon>
    </lineage>
</organism>
<protein>
    <submittedName>
        <fullName evidence="4">Uncharacterized protein</fullName>
    </submittedName>
</protein>
<feature type="domain" description="Aerobactin siderophore biosynthesis IucA/IucC N-terminal" evidence="2">
    <location>
        <begin position="181"/>
        <end position="427"/>
    </location>
</feature>
<evidence type="ECO:0000313" key="5">
    <source>
        <dbReference type="Proteomes" id="UP001344447"/>
    </source>
</evidence>
<dbReference type="InterPro" id="IPR037455">
    <property type="entry name" value="LucA/IucC-like"/>
</dbReference>
<feature type="domain" description="Aerobactin siderophore biosynthesis IucA/IucC-like C-terminal" evidence="3">
    <location>
        <begin position="465"/>
        <end position="630"/>
    </location>
</feature>
<dbReference type="Proteomes" id="UP001344447">
    <property type="component" value="Unassembled WGS sequence"/>
</dbReference>
<keyword evidence="5" id="KW-1185">Reference proteome</keyword>
<gene>
    <name evidence="4" type="ORF">RB653_000133</name>
</gene>
<comment type="pathway">
    <text evidence="1">Siderophore biosynthesis.</text>
</comment>
<dbReference type="EMBL" id="JAVFKY010000002">
    <property type="protein sequence ID" value="KAK5580120.1"/>
    <property type="molecule type" value="Genomic_DNA"/>
</dbReference>
<dbReference type="Gene3D" id="1.10.510.40">
    <property type="match status" value="1"/>
</dbReference>
<proteinExistence type="predicted"/>